<organism evidence="10">
    <name type="scientific">Rhipicephalus microplus</name>
    <name type="common">Cattle tick</name>
    <name type="synonym">Boophilus microplus</name>
    <dbReference type="NCBI Taxonomy" id="6941"/>
    <lineage>
        <taxon>Eukaryota</taxon>
        <taxon>Metazoa</taxon>
        <taxon>Ecdysozoa</taxon>
        <taxon>Arthropoda</taxon>
        <taxon>Chelicerata</taxon>
        <taxon>Arachnida</taxon>
        <taxon>Acari</taxon>
        <taxon>Parasitiformes</taxon>
        <taxon>Ixodida</taxon>
        <taxon>Ixodoidea</taxon>
        <taxon>Ixodidae</taxon>
        <taxon>Rhipicephalinae</taxon>
        <taxon>Rhipicephalus</taxon>
        <taxon>Boophilus</taxon>
    </lineage>
</organism>
<evidence type="ECO:0000256" key="1">
    <source>
        <dbReference type="ARBA" id="ARBA00004613"/>
    </source>
</evidence>
<dbReference type="Pfam" id="PF00079">
    <property type="entry name" value="Serpin"/>
    <property type="match status" value="1"/>
</dbReference>
<evidence type="ECO:0000313" key="10">
    <source>
        <dbReference type="EMBL" id="AHC98656.1"/>
    </source>
</evidence>
<comment type="subcellular location">
    <subcellularLocation>
        <location evidence="1">Secreted</location>
    </subcellularLocation>
</comment>
<keyword evidence="4" id="KW-0646">Protease inhibitor</keyword>
<keyword evidence="3" id="KW-0964">Secreted</keyword>
<dbReference type="VEuPathDB" id="VectorBase:LOC119180890"/>
<dbReference type="Gene3D" id="2.30.39.10">
    <property type="entry name" value="Alpha-1-antitrypsin, domain 1"/>
    <property type="match status" value="1"/>
</dbReference>
<evidence type="ECO:0000256" key="7">
    <source>
        <dbReference type="RuleBase" id="RU000411"/>
    </source>
</evidence>
<dbReference type="InterPro" id="IPR042185">
    <property type="entry name" value="Serpin_sf_2"/>
</dbReference>
<evidence type="ECO:0000256" key="6">
    <source>
        <dbReference type="ARBA" id="ARBA00023180"/>
    </source>
</evidence>
<dbReference type="CDD" id="cd19577">
    <property type="entry name" value="serpinJ_IRS-2-like"/>
    <property type="match status" value="1"/>
</dbReference>
<keyword evidence="5" id="KW-0722">Serine protease inhibitor</keyword>
<evidence type="ECO:0000256" key="4">
    <source>
        <dbReference type="ARBA" id="ARBA00022690"/>
    </source>
</evidence>
<dbReference type="OrthoDB" id="6515587at2759"/>
<gene>
    <name evidence="10" type="primary">RmS-5</name>
</gene>
<dbReference type="PANTHER" id="PTHR11461">
    <property type="entry name" value="SERINE PROTEASE INHIBITOR, SERPIN"/>
    <property type="match status" value="1"/>
</dbReference>
<evidence type="ECO:0000259" key="9">
    <source>
        <dbReference type="SMART" id="SM00093"/>
    </source>
</evidence>
<dbReference type="InterPro" id="IPR042178">
    <property type="entry name" value="Serpin_sf_1"/>
</dbReference>
<dbReference type="Gene3D" id="3.30.497.10">
    <property type="entry name" value="Antithrombin, subunit I, domain 2"/>
    <property type="match status" value="1"/>
</dbReference>
<dbReference type="SMART" id="SM00093">
    <property type="entry name" value="SERPIN"/>
    <property type="match status" value="1"/>
</dbReference>
<proteinExistence type="evidence at transcript level"/>
<dbReference type="SUPFAM" id="SSF56574">
    <property type="entry name" value="Serpins"/>
    <property type="match status" value="1"/>
</dbReference>
<evidence type="ECO:0000256" key="5">
    <source>
        <dbReference type="ARBA" id="ARBA00022900"/>
    </source>
</evidence>
<dbReference type="FunFam" id="3.30.497.10:FF:000001">
    <property type="entry name" value="Serine protease inhibitor"/>
    <property type="match status" value="1"/>
</dbReference>
<sequence>MGSRITAILLCAAVIMAPPASAQDIQHEQARANNALGVALFKELCSNSADRNVFFSPASLSIALGMLYAGAGGKTLQELSTVLGLADAGLVDRDAVLSAYKSLLETKSANATLDIANTVLIQKDFEVLEQYKKDVVEYFQAEACSVDFVRDAHKVVAEINDWVNKKTRGKISKLLDDAPPMNTVAFLINAIYFKGTWVTKFKARRTKPLPFYNHGRREAKVATMSVRHRFGYASVEELDARALEVPYAGDRFSMVVVLPRSRTGLSTVETRLTTDLVEKITNSLTDTDVQLWLPKFKLQTDYDLVTPLRKLGLESAFGKGADLSGISARNNLEVSDVKHKALIEVSEQGTVAAAVTAIRVSVKSGKSAGPLPPISFRVEHPFAFFIWDKVSKQALFMGAIRSLA</sequence>
<dbReference type="GO" id="GO:0005615">
    <property type="term" value="C:extracellular space"/>
    <property type="evidence" value="ECO:0007669"/>
    <property type="project" value="InterPro"/>
</dbReference>
<dbReference type="InterPro" id="IPR023796">
    <property type="entry name" value="Serpin_dom"/>
</dbReference>
<feature type="domain" description="Serpin" evidence="9">
    <location>
        <begin position="38"/>
        <end position="403"/>
    </location>
</feature>
<keyword evidence="6" id="KW-0325">Glycoprotein</keyword>
<dbReference type="PANTHER" id="PTHR11461:SF211">
    <property type="entry name" value="GH10112P-RELATED"/>
    <property type="match status" value="1"/>
</dbReference>
<evidence type="ECO:0000256" key="2">
    <source>
        <dbReference type="ARBA" id="ARBA00009500"/>
    </source>
</evidence>
<dbReference type="GO" id="GO:0004867">
    <property type="term" value="F:serine-type endopeptidase inhibitor activity"/>
    <property type="evidence" value="ECO:0007669"/>
    <property type="project" value="UniProtKB-KW"/>
</dbReference>
<dbReference type="InterPro" id="IPR036186">
    <property type="entry name" value="Serpin_sf"/>
</dbReference>
<comment type="similarity">
    <text evidence="2 7">Belongs to the serpin family.</text>
</comment>
<accession>V9VP14</accession>
<dbReference type="InterPro" id="IPR000215">
    <property type="entry name" value="Serpin_fam"/>
</dbReference>
<dbReference type="AlphaFoldDB" id="V9VP14"/>
<name>V9VP14_RHIMP</name>
<reference evidence="10" key="1">
    <citation type="journal article" date="2014" name="Exp. Parasitol.">
        <title>A family of serine protease inhibitors (serpins) in the cattle tick Rhipicephalus (Boophilus) microplus.</title>
        <authorList>
            <person name="Tirloni L."/>
            <person name="Seixas A."/>
            <person name="Mulenga A."/>
            <person name="Vaz Ida S.Jr."/>
            <person name="Termignoni C."/>
        </authorList>
    </citation>
    <scope>NUCLEOTIDE SEQUENCE</scope>
    <source>
        <strain evidence="10">Porto Alegre</strain>
    </source>
</reference>
<dbReference type="EMBL" id="KC990104">
    <property type="protein sequence ID" value="AHC98656.1"/>
    <property type="molecule type" value="mRNA"/>
</dbReference>
<feature type="chain" id="PRO_5004782592" evidence="8">
    <location>
        <begin position="23"/>
        <end position="404"/>
    </location>
</feature>
<feature type="signal peptide" evidence="8">
    <location>
        <begin position="1"/>
        <end position="22"/>
    </location>
</feature>
<dbReference type="SMR" id="V9VP14"/>
<evidence type="ECO:0000256" key="3">
    <source>
        <dbReference type="ARBA" id="ARBA00022525"/>
    </source>
</evidence>
<evidence type="ECO:0000256" key="8">
    <source>
        <dbReference type="SAM" id="SignalP"/>
    </source>
</evidence>
<protein>
    <submittedName>
        <fullName evidence="10">Serine protease inhibitor 5 RmS5</fullName>
    </submittedName>
</protein>
<keyword evidence="8" id="KW-0732">Signal</keyword>